<feature type="signal peptide" evidence="2">
    <location>
        <begin position="1"/>
        <end position="29"/>
    </location>
</feature>
<dbReference type="Proteomes" id="UP000280099">
    <property type="component" value="Unassembled WGS sequence"/>
</dbReference>
<feature type="domain" description="LysM" evidence="3">
    <location>
        <begin position="131"/>
        <end position="175"/>
    </location>
</feature>
<gene>
    <name evidence="4" type="ORF">DES31_1556</name>
</gene>
<dbReference type="PROSITE" id="PS51782">
    <property type="entry name" value="LYSM"/>
    <property type="match status" value="1"/>
</dbReference>
<keyword evidence="5" id="KW-1185">Reference proteome</keyword>
<name>A0A420XFU3_9PAST</name>
<comment type="caution">
    <text evidence="4">The sequence shown here is derived from an EMBL/GenBank/DDBJ whole genome shotgun (WGS) entry which is preliminary data.</text>
</comment>
<evidence type="ECO:0000259" key="3">
    <source>
        <dbReference type="PROSITE" id="PS51782"/>
    </source>
</evidence>
<dbReference type="AlphaFoldDB" id="A0A420XFU3"/>
<feature type="chain" id="PRO_5019016204" evidence="2">
    <location>
        <begin position="30"/>
        <end position="176"/>
    </location>
</feature>
<evidence type="ECO:0000313" key="5">
    <source>
        <dbReference type="Proteomes" id="UP000280099"/>
    </source>
</evidence>
<dbReference type="Gene3D" id="3.10.350.10">
    <property type="entry name" value="LysM domain"/>
    <property type="match status" value="1"/>
</dbReference>
<dbReference type="InterPro" id="IPR018392">
    <property type="entry name" value="LysM"/>
</dbReference>
<feature type="compositionally biased region" description="Polar residues" evidence="1">
    <location>
        <begin position="82"/>
        <end position="97"/>
    </location>
</feature>
<feature type="region of interest" description="Disordered" evidence="1">
    <location>
        <begin position="46"/>
        <end position="97"/>
    </location>
</feature>
<dbReference type="SMART" id="SM00257">
    <property type="entry name" value="LysM"/>
    <property type="match status" value="1"/>
</dbReference>
<dbReference type="CDD" id="cd00118">
    <property type="entry name" value="LysM"/>
    <property type="match status" value="1"/>
</dbReference>
<dbReference type="PROSITE" id="PS51257">
    <property type="entry name" value="PROKAR_LIPOPROTEIN"/>
    <property type="match status" value="1"/>
</dbReference>
<protein>
    <submittedName>
        <fullName evidence="4">Lipoprotein NlpD</fullName>
    </submittedName>
</protein>
<evidence type="ECO:0000313" key="4">
    <source>
        <dbReference type="EMBL" id="RKR71221.1"/>
    </source>
</evidence>
<sequence>MKKSFLLLPIVSMVLVACTTNSSSESSSAEVTDANIPAWQTEVQPTEMPSSMNQPVYTPQPYSQNQTVPQPSYGYDQPSAPAPQQSYGNQTTTPTNYSYNQTESIGNCQVSRDANNAPIYSQITKGCYTGSTYTVGKSDTLFLISYLAGKTPNEIAILNNLTQPYQLRVGQVLRLQ</sequence>
<evidence type="ECO:0000256" key="2">
    <source>
        <dbReference type="SAM" id="SignalP"/>
    </source>
</evidence>
<dbReference type="OrthoDB" id="5677126at2"/>
<keyword evidence="4" id="KW-0449">Lipoprotein</keyword>
<dbReference type="InterPro" id="IPR036779">
    <property type="entry name" value="LysM_dom_sf"/>
</dbReference>
<dbReference type="RefSeq" id="WP_121123704.1">
    <property type="nucleotide sequence ID" value="NZ_CP016604.1"/>
</dbReference>
<dbReference type="SUPFAM" id="SSF54106">
    <property type="entry name" value="LysM domain"/>
    <property type="match status" value="1"/>
</dbReference>
<feature type="compositionally biased region" description="Polar residues" evidence="1">
    <location>
        <begin position="46"/>
        <end position="70"/>
    </location>
</feature>
<reference evidence="4 5" key="1">
    <citation type="submission" date="2018-10" db="EMBL/GenBank/DDBJ databases">
        <title>Genomic Encyclopedia of Type Strains, Phase IV (KMG-IV): sequencing the most valuable type-strain genomes for metagenomic binning, comparative biology and taxonomic classification.</title>
        <authorList>
            <person name="Goeker M."/>
        </authorList>
    </citation>
    <scope>NUCLEOTIDE SEQUENCE [LARGE SCALE GENOMIC DNA]</scope>
    <source>
        <strain evidence="4 5">DSM 23800</strain>
    </source>
</reference>
<accession>A0A420XFU3</accession>
<keyword evidence="2" id="KW-0732">Signal</keyword>
<proteinExistence type="predicted"/>
<dbReference type="Pfam" id="PF01476">
    <property type="entry name" value="LysM"/>
    <property type="match status" value="1"/>
</dbReference>
<evidence type="ECO:0000256" key="1">
    <source>
        <dbReference type="SAM" id="MobiDB-lite"/>
    </source>
</evidence>
<dbReference type="EMBL" id="RBJC01000008">
    <property type="protein sequence ID" value="RKR71221.1"/>
    <property type="molecule type" value="Genomic_DNA"/>
</dbReference>
<organism evidence="4 5">
    <name type="scientific">Otariodibacter oris</name>
    <dbReference type="NCBI Taxonomy" id="1032623"/>
    <lineage>
        <taxon>Bacteria</taxon>
        <taxon>Pseudomonadati</taxon>
        <taxon>Pseudomonadota</taxon>
        <taxon>Gammaproteobacteria</taxon>
        <taxon>Pasteurellales</taxon>
        <taxon>Pasteurellaceae</taxon>
        <taxon>Otariodibacter</taxon>
    </lineage>
</organism>